<organism evidence="2 3">
    <name type="scientific">Armillaria novae-zelandiae</name>
    <dbReference type="NCBI Taxonomy" id="153914"/>
    <lineage>
        <taxon>Eukaryota</taxon>
        <taxon>Fungi</taxon>
        <taxon>Dikarya</taxon>
        <taxon>Basidiomycota</taxon>
        <taxon>Agaricomycotina</taxon>
        <taxon>Agaricomycetes</taxon>
        <taxon>Agaricomycetidae</taxon>
        <taxon>Agaricales</taxon>
        <taxon>Marasmiineae</taxon>
        <taxon>Physalacriaceae</taxon>
        <taxon>Armillaria</taxon>
    </lineage>
</organism>
<protein>
    <submittedName>
        <fullName evidence="2">Uncharacterized protein</fullName>
    </submittedName>
</protein>
<evidence type="ECO:0000256" key="1">
    <source>
        <dbReference type="SAM" id="MobiDB-lite"/>
    </source>
</evidence>
<dbReference type="Proteomes" id="UP001175227">
    <property type="component" value="Unassembled WGS sequence"/>
</dbReference>
<name>A0AA39NSZ3_9AGAR</name>
<sequence>MFEELAGEDLLILDDLRSHREVVERLRKEDEDKSRLLLAGMLRKEETFSRRELVDFARRLGIEVVTTDDQGTGTARTRKLKELEKAKEQRDAMERECHIEEVKKPSRKSSKKPRSSGPRWDLSFNHSEPEEDEETSCRELAIEYDEPKRKMTRTSSKVSPLNKTDAATSVARPLTRSSRQGEDKEKFVKPAVVPKTCVDRKIKPLPKRAKLVPIENGPRSGAIELTPQRIRFLESLAEVPILYHPNGKVRNLKADERKSFLQEDEWTASVSQFSVKCKACGENRGLDRRSPAGYDTSLWIKHRKKCRPMYAAWLKKNGERDDAFES</sequence>
<keyword evidence="3" id="KW-1185">Reference proteome</keyword>
<evidence type="ECO:0000313" key="2">
    <source>
        <dbReference type="EMBL" id="KAK0471317.1"/>
    </source>
</evidence>
<proteinExistence type="predicted"/>
<evidence type="ECO:0000313" key="3">
    <source>
        <dbReference type="Proteomes" id="UP001175227"/>
    </source>
</evidence>
<feature type="compositionally biased region" description="Polar residues" evidence="1">
    <location>
        <begin position="153"/>
        <end position="167"/>
    </location>
</feature>
<comment type="caution">
    <text evidence="2">The sequence shown here is derived from an EMBL/GenBank/DDBJ whole genome shotgun (WGS) entry which is preliminary data.</text>
</comment>
<feature type="compositionally biased region" description="Basic and acidic residues" evidence="1">
    <location>
        <begin position="135"/>
        <end position="149"/>
    </location>
</feature>
<accession>A0AA39NSZ3</accession>
<gene>
    <name evidence="2" type="ORF">IW261DRAFT_903581</name>
</gene>
<feature type="region of interest" description="Disordered" evidence="1">
    <location>
        <begin position="86"/>
        <end position="187"/>
    </location>
</feature>
<reference evidence="2" key="1">
    <citation type="submission" date="2023-06" db="EMBL/GenBank/DDBJ databases">
        <authorList>
            <consortium name="Lawrence Berkeley National Laboratory"/>
            <person name="Ahrendt S."/>
            <person name="Sahu N."/>
            <person name="Indic B."/>
            <person name="Wong-Bajracharya J."/>
            <person name="Merenyi Z."/>
            <person name="Ke H.-M."/>
            <person name="Monk M."/>
            <person name="Kocsube S."/>
            <person name="Drula E."/>
            <person name="Lipzen A."/>
            <person name="Balint B."/>
            <person name="Henrissat B."/>
            <person name="Andreopoulos B."/>
            <person name="Martin F.M."/>
            <person name="Harder C.B."/>
            <person name="Rigling D."/>
            <person name="Ford K.L."/>
            <person name="Foster G.D."/>
            <person name="Pangilinan J."/>
            <person name="Papanicolaou A."/>
            <person name="Barry K."/>
            <person name="LaButti K."/>
            <person name="Viragh M."/>
            <person name="Koriabine M."/>
            <person name="Yan M."/>
            <person name="Riley R."/>
            <person name="Champramary S."/>
            <person name="Plett K.L."/>
            <person name="Tsai I.J."/>
            <person name="Slot J."/>
            <person name="Sipos G."/>
            <person name="Plett J."/>
            <person name="Nagy L.G."/>
            <person name="Grigoriev I.V."/>
        </authorList>
    </citation>
    <scope>NUCLEOTIDE SEQUENCE</scope>
    <source>
        <strain evidence="2">ICMP 16352</strain>
    </source>
</reference>
<dbReference type="AlphaFoldDB" id="A0AA39NSZ3"/>
<feature type="compositionally biased region" description="Basic residues" evidence="1">
    <location>
        <begin position="105"/>
        <end position="114"/>
    </location>
</feature>
<dbReference type="EMBL" id="JAUEPR010000052">
    <property type="protein sequence ID" value="KAK0471317.1"/>
    <property type="molecule type" value="Genomic_DNA"/>
</dbReference>
<feature type="compositionally biased region" description="Basic and acidic residues" evidence="1">
    <location>
        <begin position="86"/>
        <end position="104"/>
    </location>
</feature>